<dbReference type="SUPFAM" id="SSF46955">
    <property type="entry name" value="Putative DNA-binding domain"/>
    <property type="match status" value="1"/>
</dbReference>
<dbReference type="InterPro" id="IPR005147">
    <property type="entry name" value="tRNA_synthase_B5-dom"/>
</dbReference>
<comment type="subunit">
    <text evidence="3 14">Tetramer of two alpha and two beta subunits.</text>
</comment>
<evidence type="ECO:0000256" key="8">
    <source>
        <dbReference type="ARBA" id="ARBA00022840"/>
    </source>
</evidence>
<comment type="subcellular location">
    <subcellularLocation>
        <location evidence="1 14">Cytoplasm</location>
    </subcellularLocation>
</comment>
<gene>
    <name evidence="14" type="primary">pheT</name>
    <name evidence="20" type="ORF">AXA84_0170</name>
    <name evidence="19" type="ORF">AXA84_0228</name>
    <name evidence="21" type="ORF">DH96_01195</name>
</gene>
<evidence type="ECO:0000313" key="21">
    <source>
        <dbReference type="EMBL" id="RAM57906.1"/>
    </source>
</evidence>
<evidence type="ECO:0000256" key="1">
    <source>
        <dbReference type="ARBA" id="ARBA00004496"/>
    </source>
</evidence>
<evidence type="ECO:0000256" key="11">
    <source>
        <dbReference type="ARBA" id="ARBA00022917"/>
    </source>
</evidence>
<dbReference type="SMART" id="SM00874">
    <property type="entry name" value="B5"/>
    <property type="match status" value="1"/>
</dbReference>
<dbReference type="RefSeq" id="WP_066540140.1">
    <property type="nucleotide sequence ID" value="NZ_JHUK01000002.1"/>
</dbReference>
<dbReference type="PATRIC" id="fig|203274.3.peg.275"/>
<feature type="domain" description="TRNA-binding" evidence="16">
    <location>
        <begin position="40"/>
        <end position="155"/>
    </location>
</feature>
<dbReference type="InterPro" id="IPR005121">
    <property type="entry name" value="Fdx_antiC-bd"/>
</dbReference>
<keyword evidence="6 14" id="KW-0479">Metal-binding</keyword>
<keyword evidence="14" id="KW-0963">Cytoplasm</keyword>
<dbReference type="Gene3D" id="3.50.40.10">
    <property type="entry name" value="Phenylalanyl-trna Synthetase, Chain B, domain 3"/>
    <property type="match status" value="1"/>
</dbReference>
<dbReference type="InterPro" id="IPR002547">
    <property type="entry name" value="tRNA-bd_dom"/>
</dbReference>
<dbReference type="InterPro" id="IPR012340">
    <property type="entry name" value="NA-bd_OB-fold"/>
</dbReference>
<evidence type="ECO:0000256" key="15">
    <source>
        <dbReference type="PROSITE-ProRule" id="PRU00209"/>
    </source>
</evidence>
<organism evidence="20 22">
    <name type="scientific">Candidatus Phytoplasma oryzae</name>
    <dbReference type="NCBI Taxonomy" id="203274"/>
    <lineage>
        <taxon>Bacteria</taxon>
        <taxon>Bacillati</taxon>
        <taxon>Mycoplasmatota</taxon>
        <taxon>Mollicutes</taxon>
        <taxon>Acholeplasmatales</taxon>
        <taxon>Acholeplasmataceae</taxon>
        <taxon>Candidatus Phytoplasma</taxon>
        <taxon>16SrXI (Rice yellow dwarf group)</taxon>
    </lineage>
</organism>
<dbReference type="CDD" id="cd00769">
    <property type="entry name" value="PheRS_beta_core"/>
    <property type="match status" value="1"/>
</dbReference>
<dbReference type="GO" id="GO:0009328">
    <property type="term" value="C:phenylalanine-tRNA ligase complex"/>
    <property type="evidence" value="ECO:0007669"/>
    <property type="project" value="TreeGrafter"/>
</dbReference>
<keyword evidence="23" id="KW-1185">Reference proteome</keyword>
<dbReference type="Proteomes" id="UP000249343">
    <property type="component" value="Unassembled WGS sequence"/>
</dbReference>
<dbReference type="GO" id="GO:0005524">
    <property type="term" value="F:ATP binding"/>
    <property type="evidence" value="ECO:0007669"/>
    <property type="project" value="UniProtKB-UniRule"/>
</dbReference>
<dbReference type="GO" id="GO:0000049">
    <property type="term" value="F:tRNA binding"/>
    <property type="evidence" value="ECO:0007669"/>
    <property type="project" value="UniProtKB-UniRule"/>
</dbReference>
<dbReference type="InterPro" id="IPR036690">
    <property type="entry name" value="Fdx_antiC-bd_sf"/>
</dbReference>
<feature type="domain" description="B5" evidence="18">
    <location>
        <begin position="410"/>
        <end position="486"/>
    </location>
</feature>
<dbReference type="GO" id="GO:0004826">
    <property type="term" value="F:phenylalanine-tRNA ligase activity"/>
    <property type="evidence" value="ECO:0007669"/>
    <property type="project" value="UniProtKB-UniRule"/>
</dbReference>
<keyword evidence="7 14" id="KW-0547">Nucleotide-binding</keyword>
<dbReference type="InterPro" id="IPR020825">
    <property type="entry name" value="Phe-tRNA_synthase-like_B3/B4"/>
</dbReference>
<dbReference type="PROSITE" id="PS50886">
    <property type="entry name" value="TRBD"/>
    <property type="match status" value="1"/>
</dbReference>
<evidence type="ECO:0000256" key="3">
    <source>
        <dbReference type="ARBA" id="ARBA00011209"/>
    </source>
</evidence>
<dbReference type="GO" id="GO:0006432">
    <property type="term" value="P:phenylalanyl-tRNA aminoacylation"/>
    <property type="evidence" value="ECO:0007669"/>
    <property type="project" value="UniProtKB-UniRule"/>
</dbReference>
<keyword evidence="9 14" id="KW-0460">Magnesium</keyword>
<keyword evidence="4 15" id="KW-0820">tRNA-binding</keyword>
<dbReference type="PROSITE" id="PS51447">
    <property type="entry name" value="FDX_ACB"/>
    <property type="match status" value="1"/>
</dbReference>
<evidence type="ECO:0000256" key="14">
    <source>
        <dbReference type="HAMAP-Rule" id="MF_00283"/>
    </source>
</evidence>
<dbReference type="Pfam" id="PF03484">
    <property type="entry name" value="B5"/>
    <property type="match status" value="1"/>
</dbReference>
<evidence type="ECO:0000256" key="2">
    <source>
        <dbReference type="ARBA" id="ARBA00008653"/>
    </source>
</evidence>
<evidence type="ECO:0000259" key="16">
    <source>
        <dbReference type="PROSITE" id="PS50886"/>
    </source>
</evidence>
<evidence type="ECO:0000313" key="20">
    <source>
        <dbReference type="EMBL" id="KXT29354.1"/>
    </source>
</evidence>
<dbReference type="SUPFAM" id="SSF54991">
    <property type="entry name" value="Anticodon-binding domain of PheRS"/>
    <property type="match status" value="1"/>
</dbReference>
<dbReference type="NCBIfam" id="TIGR00472">
    <property type="entry name" value="pheT_bact"/>
    <property type="match status" value="1"/>
</dbReference>
<evidence type="ECO:0000256" key="13">
    <source>
        <dbReference type="ARBA" id="ARBA00049255"/>
    </source>
</evidence>
<dbReference type="PANTHER" id="PTHR10947:SF0">
    <property type="entry name" value="PHENYLALANINE--TRNA LIGASE BETA SUBUNIT"/>
    <property type="match status" value="1"/>
</dbReference>
<evidence type="ECO:0000256" key="10">
    <source>
        <dbReference type="ARBA" id="ARBA00022884"/>
    </source>
</evidence>
<dbReference type="Gene3D" id="3.30.70.380">
    <property type="entry name" value="Ferrodoxin-fold anticodon-binding domain"/>
    <property type="match status" value="1"/>
</dbReference>
<comment type="cofactor">
    <cofactor evidence="14">
        <name>Mg(2+)</name>
        <dbReference type="ChEBI" id="CHEBI:18420"/>
    </cofactor>
    <text evidence="14">Binds 2 magnesium ions per tetramer.</text>
</comment>
<evidence type="ECO:0000256" key="5">
    <source>
        <dbReference type="ARBA" id="ARBA00022598"/>
    </source>
</evidence>
<dbReference type="EMBL" id="LTBM01000005">
    <property type="protein sequence ID" value="KXT29242.1"/>
    <property type="molecule type" value="Genomic_DNA"/>
</dbReference>
<dbReference type="InterPro" id="IPR041616">
    <property type="entry name" value="PheRS_beta_core"/>
</dbReference>
<dbReference type="SMART" id="SM00896">
    <property type="entry name" value="FDX-ACB"/>
    <property type="match status" value="1"/>
</dbReference>
<protein>
    <recommendedName>
        <fullName evidence="14">Phenylalanine--tRNA ligase beta subunit</fullName>
        <ecNumber evidence="14">6.1.1.20</ecNumber>
    </recommendedName>
    <alternativeName>
        <fullName evidence="14">Phenylalanyl-tRNA synthetase beta subunit</fullName>
        <shortName evidence="14">PheRS</shortName>
    </alternativeName>
</protein>
<dbReference type="AlphaFoldDB" id="A0A139JR88"/>
<evidence type="ECO:0000259" key="17">
    <source>
        <dbReference type="PROSITE" id="PS51447"/>
    </source>
</evidence>
<dbReference type="SUPFAM" id="SSF50249">
    <property type="entry name" value="Nucleic acid-binding proteins"/>
    <property type="match status" value="1"/>
</dbReference>
<comment type="similarity">
    <text evidence="2 14">Belongs to the phenylalanyl-tRNA synthetase beta subunit family. Type 1 subfamily.</text>
</comment>
<feature type="binding site" evidence="14">
    <location>
        <position position="470"/>
    </location>
    <ligand>
        <name>Mg(2+)</name>
        <dbReference type="ChEBI" id="CHEBI:18420"/>
        <note>shared with alpha subunit</note>
    </ligand>
</feature>
<keyword evidence="8 14" id="KW-0067">ATP-binding</keyword>
<dbReference type="EC" id="6.1.1.20" evidence="14"/>
<dbReference type="InterPro" id="IPR045060">
    <property type="entry name" value="Phe-tRNA-ligase_IIc_bsu"/>
</dbReference>
<dbReference type="HAMAP" id="MF_00283">
    <property type="entry name" value="Phe_tRNA_synth_beta1"/>
    <property type="match status" value="1"/>
</dbReference>
<keyword evidence="5 14" id="KW-0436">Ligase</keyword>
<keyword evidence="11 14" id="KW-0648">Protein biosynthesis</keyword>
<comment type="caution">
    <text evidence="20">The sequence shown here is derived from an EMBL/GenBank/DDBJ whole genome shotgun (WGS) entry which is preliminary data.</text>
</comment>
<evidence type="ECO:0000256" key="7">
    <source>
        <dbReference type="ARBA" id="ARBA00022741"/>
    </source>
</evidence>
<dbReference type="Pfam" id="PF03483">
    <property type="entry name" value="B3_4"/>
    <property type="match status" value="1"/>
</dbReference>
<evidence type="ECO:0000256" key="12">
    <source>
        <dbReference type="ARBA" id="ARBA00023146"/>
    </source>
</evidence>
<dbReference type="SMART" id="SM00873">
    <property type="entry name" value="B3_4"/>
    <property type="match status" value="1"/>
</dbReference>
<evidence type="ECO:0000313" key="19">
    <source>
        <dbReference type="EMBL" id="KXT29242.1"/>
    </source>
</evidence>
<dbReference type="EMBL" id="LTBM01000002">
    <property type="protein sequence ID" value="KXT29354.1"/>
    <property type="molecule type" value="Genomic_DNA"/>
</dbReference>
<dbReference type="InterPro" id="IPR045864">
    <property type="entry name" value="aa-tRNA-synth_II/BPL/LPL"/>
</dbReference>
<dbReference type="Pfam" id="PF17759">
    <property type="entry name" value="tRNA_synthFbeta"/>
    <property type="match status" value="1"/>
</dbReference>
<dbReference type="GO" id="GO:0000287">
    <property type="term" value="F:magnesium ion binding"/>
    <property type="evidence" value="ECO:0007669"/>
    <property type="project" value="UniProtKB-UniRule"/>
</dbReference>
<proteinExistence type="inferred from homology"/>
<evidence type="ECO:0000256" key="6">
    <source>
        <dbReference type="ARBA" id="ARBA00022723"/>
    </source>
</evidence>
<dbReference type="InterPro" id="IPR005146">
    <property type="entry name" value="B3/B4_tRNA-bd"/>
</dbReference>
<evidence type="ECO:0000313" key="22">
    <source>
        <dbReference type="Proteomes" id="UP000070069"/>
    </source>
</evidence>
<accession>A0A139JR88</accession>
<dbReference type="Pfam" id="PF03147">
    <property type="entry name" value="FDX-ACB"/>
    <property type="match status" value="1"/>
</dbReference>
<evidence type="ECO:0000313" key="23">
    <source>
        <dbReference type="Proteomes" id="UP000249343"/>
    </source>
</evidence>
<reference evidence="21 23" key="1">
    <citation type="submission" date="2014-04" db="EMBL/GenBank/DDBJ databases">
        <title>Genome study of Napier grass stunt phytoplasma.</title>
        <authorList>
            <person name="Kawicha P."/>
            <person name="Dickinson M."/>
            <person name="Hodgetts J."/>
        </authorList>
    </citation>
    <scope>NUCLEOTIDE SEQUENCE [LARGE SCALE GENOMIC DNA]</scope>
    <source>
        <strain evidence="21 23">NGS-S10</strain>
    </source>
</reference>
<dbReference type="Gene3D" id="3.30.930.10">
    <property type="entry name" value="Bira Bifunctional Protein, Domain 2"/>
    <property type="match status" value="1"/>
</dbReference>
<dbReference type="SUPFAM" id="SSF56037">
    <property type="entry name" value="PheT/TilS domain"/>
    <property type="match status" value="1"/>
</dbReference>
<name>A0A139JR88_9MOLU</name>
<sequence>MIINENILKQYISPLNYEIDKLKLLINNHMIEASSYCYFLNDNRQFIIGQIKKFYKINEFNNNYLVEVDIGEIIHIISLSPDLEVDKKVIIILKETYNFQNKKKNVEEKYLNNINSDAIFCSAKELNLNPEFLTDNEQKDILFLEDEASIGECALKYLGIKGFFLDLTLTPDRNDLLSYVGFAKDLKSILQDNQIKLKKEISLTINEEKKINPLEIKILTSSCFEYNIRYINNIKIDISPLWLRNKLFLHNIIPINNVIDVMNLILLEYGIPLNVFNATLLNDNLIQIRNAYEDEFFMLSNGQKHYFKSDDLVIENDNKIISIAGIKTNDLFEINQQTNQIILCSFYFKPESILKINKKLRIKNENFLRLSRGIDQNLLKKALDKAVFILQKITNCSVLQKMISLQHSKYSNTKILISLKFIYLKTGINFSFKQVYDFLTSLNYEIEIVSFQILKVKAPSHRYYIKIAEDVISDLIRMHGYNQILSYNLAVLKVEQYNIRDIKEKNIYHLRHLLSNLGLNETITYSLINDELFFLFSNSQKYLSIFKPLSYDKTILRQNLSCSLLEVLSYNQKNQNFDNSFFEIGNVYMPEQEELHLAIVLSGTFFNTGWLKKDIKSSFFLLKGILDVIQSFLDITFNLVSTDSYKNLFPSKQADIFFKEKKIGFIGQIHPLLEKKYYVKKSFVMEINLQNLLLKKKKRVLLHEISKFPSITRDFSFFVNKKYSFEQLNQTLKEEISSFFVKCELLDFFEKKNDISVNEYSLTFRLTFNSSIQNLNKEQVNDFMLKIESKMKKKYKIIIR</sequence>
<dbReference type="SUPFAM" id="SSF55681">
    <property type="entry name" value="Class II aaRS and biotin synthetases"/>
    <property type="match status" value="1"/>
</dbReference>
<comment type="catalytic activity">
    <reaction evidence="13 14">
        <text>tRNA(Phe) + L-phenylalanine + ATP = L-phenylalanyl-tRNA(Phe) + AMP + diphosphate + H(+)</text>
        <dbReference type="Rhea" id="RHEA:19413"/>
        <dbReference type="Rhea" id="RHEA-COMP:9668"/>
        <dbReference type="Rhea" id="RHEA-COMP:9699"/>
        <dbReference type="ChEBI" id="CHEBI:15378"/>
        <dbReference type="ChEBI" id="CHEBI:30616"/>
        <dbReference type="ChEBI" id="CHEBI:33019"/>
        <dbReference type="ChEBI" id="CHEBI:58095"/>
        <dbReference type="ChEBI" id="CHEBI:78442"/>
        <dbReference type="ChEBI" id="CHEBI:78531"/>
        <dbReference type="ChEBI" id="CHEBI:456215"/>
        <dbReference type="EC" id="6.1.1.20"/>
    </reaction>
</comment>
<dbReference type="Gene3D" id="2.40.50.140">
    <property type="entry name" value="Nucleic acid-binding proteins"/>
    <property type="match status" value="1"/>
</dbReference>
<comment type="caution">
    <text evidence="14">Lacks conserved residue(s) required for the propagation of feature annotation.</text>
</comment>
<feature type="domain" description="FDX-ACB" evidence="17">
    <location>
        <begin position="706"/>
        <end position="800"/>
    </location>
</feature>
<evidence type="ECO:0000259" key="18">
    <source>
        <dbReference type="PROSITE" id="PS51483"/>
    </source>
</evidence>
<reference evidence="20 22" key="2">
    <citation type="submission" date="2016-02" db="EMBL/GenBank/DDBJ databases">
        <title>A draft genome sequence of Candidatus Phytoplasma oryzae strain Mbita1, the causative agent of Napier Grass stunt disease in Kenya.</title>
        <authorList>
            <person name="Fischer A."/>
            <person name="Santa-Cruz I."/>
            <person name="Wambua L."/>
            <person name="Olds C."/>
            <person name="Midega C."/>
            <person name="Dickinson M."/>
            <person name="Kawicha P."/>
            <person name="Khan Z."/>
            <person name="Masiga D."/>
            <person name="Jores J."/>
            <person name="Bernd S."/>
        </authorList>
    </citation>
    <scope>NUCLEOTIDE SEQUENCE [LARGE SCALE GENOMIC DNA]</scope>
    <source>
        <strain evidence="20">Mbita1</strain>
    </source>
</reference>
<feature type="binding site" evidence="14">
    <location>
        <position position="474"/>
    </location>
    <ligand>
        <name>Mg(2+)</name>
        <dbReference type="ChEBI" id="CHEBI:18420"/>
        <note>shared with alpha subunit</note>
    </ligand>
</feature>
<dbReference type="InterPro" id="IPR004532">
    <property type="entry name" value="Phe-tRNA-ligase_IIc_bsu_bact"/>
</dbReference>
<keyword evidence="10 15" id="KW-0694">RNA-binding</keyword>
<dbReference type="PANTHER" id="PTHR10947">
    <property type="entry name" value="PHENYLALANYL-TRNA SYNTHETASE BETA CHAIN AND LEUCINE-RICH REPEAT-CONTAINING PROTEIN 47"/>
    <property type="match status" value="1"/>
</dbReference>
<keyword evidence="12 14" id="KW-0030">Aminoacyl-tRNA synthetase</keyword>
<evidence type="ECO:0000256" key="4">
    <source>
        <dbReference type="ARBA" id="ARBA00022555"/>
    </source>
</evidence>
<evidence type="ECO:0000256" key="9">
    <source>
        <dbReference type="ARBA" id="ARBA00022842"/>
    </source>
</evidence>
<dbReference type="EMBL" id="JHUK01000002">
    <property type="protein sequence ID" value="RAM57906.1"/>
    <property type="molecule type" value="Genomic_DNA"/>
</dbReference>
<dbReference type="OrthoDB" id="9805455at2"/>
<dbReference type="Proteomes" id="UP000070069">
    <property type="component" value="Unassembled WGS sequence"/>
</dbReference>
<dbReference type="InterPro" id="IPR009061">
    <property type="entry name" value="DNA-bd_dom_put_sf"/>
</dbReference>
<dbReference type="PROSITE" id="PS51483">
    <property type="entry name" value="B5"/>
    <property type="match status" value="1"/>
</dbReference>
<dbReference type="Gene3D" id="3.30.56.10">
    <property type="match status" value="2"/>
</dbReference>